<dbReference type="AlphaFoldDB" id="A0AA40ELG7"/>
<keyword evidence="4" id="KW-0456">Lyase</keyword>
<evidence type="ECO:0000256" key="4">
    <source>
        <dbReference type="RuleBase" id="RU366034"/>
    </source>
</evidence>
<sequence length="442" mass="50525">MSRTVTKSTRRCSYHPCFLIDPPPSLIFFSHQPRGSVWSRLLVTMSPQEYPTPKNKAKGVEHLLVSPSNNGPESSAALIAKLKGQTMHVPDMLSCFPACWPSGGRNKYYKRLKARFDEIIEAVFPDEEMRKRAFRNDFAFFTSVWFPDADWDQLYTVGLFSFWLFYCDDAMDEDPGSVSQDLATSCQYRKQVLDYTRWCLGLDPPSPPSAGILSRVASWFLPAPKWNPPAPNLPNTVFKEFGERVQVSTSKVFREMFYAEIKQYIDHCEIEQTDRLSGKISDDLESYMQVRHHTSAVRAYGYITQLGAGMRLSVWMTKSPKMQQLWDEMTVLIIITNDILSAKKELAGGCVHNAVPVMYHQGQPLDMVIGALMNKLDVCRKVFDETAERVTNSASKKEMNEVQRYIDGLRTNVTGTVEFCKLAQRYHNEKYFNEDGSMDIVL</sequence>
<dbReference type="PANTHER" id="PTHR35201">
    <property type="entry name" value="TERPENE SYNTHASE"/>
    <property type="match status" value="1"/>
</dbReference>
<protein>
    <recommendedName>
        <fullName evidence="4">Terpene synthase</fullName>
        <ecNumber evidence="4">4.2.3.-</ecNumber>
    </recommendedName>
</protein>
<dbReference type="EC" id="4.2.3.-" evidence="4"/>
<keyword evidence="6" id="KW-1185">Reference proteome</keyword>
<evidence type="ECO:0000256" key="2">
    <source>
        <dbReference type="ARBA" id="ARBA00006333"/>
    </source>
</evidence>
<dbReference type="Proteomes" id="UP001172155">
    <property type="component" value="Unassembled WGS sequence"/>
</dbReference>
<dbReference type="SUPFAM" id="SSF48576">
    <property type="entry name" value="Terpenoid synthases"/>
    <property type="match status" value="1"/>
</dbReference>
<evidence type="ECO:0000256" key="3">
    <source>
        <dbReference type="ARBA" id="ARBA00022842"/>
    </source>
</evidence>
<dbReference type="PANTHER" id="PTHR35201:SF4">
    <property type="entry name" value="BETA-PINACENE SYNTHASE-RELATED"/>
    <property type="match status" value="1"/>
</dbReference>
<evidence type="ECO:0000313" key="6">
    <source>
        <dbReference type="Proteomes" id="UP001172155"/>
    </source>
</evidence>
<reference evidence="5" key="1">
    <citation type="submission" date="2023-06" db="EMBL/GenBank/DDBJ databases">
        <title>Genome-scale phylogeny and comparative genomics of the fungal order Sordariales.</title>
        <authorList>
            <consortium name="Lawrence Berkeley National Laboratory"/>
            <person name="Hensen N."/>
            <person name="Bonometti L."/>
            <person name="Westerberg I."/>
            <person name="Brannstrom I.O."/>
            <person name="Guillou S."/>
            <person name="Cros-Aarteil S."/>
            <person name="Calhoun S."/>
            <person name="Haridas S."/>
            <person name="Kuo A."/>
            <person name="Mondo S."/>
            <person name="Pangilinan J."/>
            <person name="Riley R."/>
            <person name="LaButti K."/>
            <person name="Andreopoulos B."/>
            <person name="Lipzen A."/>
            <person name="Chen C."/>
            <person name="Yanf M."/>
            <person name="Daum C."/>
            <person name="Ng V."/>
            <person name="Clum A."/>
            <person name="Steindorff A."/>
            <person name="Ohm R."/>
            <person name="Martin F."/>
            <person name="Silar P."/>
            <person name="Natvig D."/>
            <person name="Lalanne C."/>
            <person name="Gautier V."/>
            <person name="Ament-velasquez S.L."/>
            <person name="Kruys A."/>
            <person name="Hutchinson M.I."/>
            <person name="Powell A.J."/>
            <person name="Barry K."/>
            <person name="Miller A.N."/>
            <person name="Grigoriev I.V."/>
            <person name="Debuchy R."/>
            <person name="Gladieux P."/>
            <person name="Thoren M.H."/>
            <person name="Johannesson H."/>
        </authorList>
    </citation>
    <scope>NUCLEOTIDE SEQUENCE</scope>
    <source>
        <strain evidence="5">SMH3187-1</strain>
    </source>
</reference>
<proteinExistence type="inferred from homology"/>
<comment type="similarity">
    <text evidence="2 4">Belongs to the terpene synthase family.</text>
</comment>
<accession>A0AA40ELG7</accession>
<dbReference type="GO" id="GO:0008299">
    <property type="term" value="P:isoprenoid biosynthetic process"/>
    <property type="evidence" value="ECO:0007669"/>
    <property type="project" value="UniProtKB-ARBA"/>
</dbReference>
<comment type="cofactor">
    <cofactor evidence="1 4">
        <name>Mg(2+)</name>
        <dbReference type="ChEBI" id="CHEBI:18420"/>
    </cofactor>
</comment>
<gene>
    <name evidence="5" type="ORF">B0T18DRAFT_420311</name>
</gene>
<dbReference type="GO" id="GO:0046872">
    <property type="term" value="F:metal ion binding"/>
    <property type="evidence" value="ECO:0007669"/>
    <property type="project" value="UniProtKB-KW"/>
</dbReference>
<dbReference type="SFLD" id="SFLDG01020">
    <property type="entry name" value="Terpene_Cyclase_Like_2"/>
    <property type="match status" value="1"/>
</dbReference>
<name>A0AA40ELG7_9PEZI</name>
<dbReference type="InterPro" id="IPR034686">
    <property type="entry name" value="Terpene_cyclase-like_2"/>
</dbReference>
<keyword evidence="3 4" id="KW-0460">Magnesium</keyword>
<evidence type="ECO:0000313" key="5">
    <source>
        <dbReference type="EMBL" id="KAK0741531.1"/>
    </source>
</evidence>
<dbReference type="GO" id="GO:0010333">
    <property type="term" value="F:terpene synthase activity"/>
    <property type="evidence" value="ECO:0007669"/>
    <property type="project" value="InterPro"/>
</dbReference>
<dbReference type="InterPro" id="IPR008949">
    <property type="entry name" value="Isoprenoid_synthase_dom_sf"/>
</dbReference>
<organism evidence="5 6">
    <name type="scientific">Schizothecium vesticola</name>
    <dbReference type="NCBI Taxonomy" id="314040"/>
    <lineage>
        <taxon>Eukaryota</taxon>
        <taxon>Fungi</taxon>
        <taxon>Dikarya</taxon>
        <taxon>Ascomycota</taxon>
        <taxon>Pezizomycotina</taxon>
        <taxon>Sordariomycetes</taxon>
        <taxon>Sordariomycetidae</taxon>
        <taxon>Sordariales</taxon>
        <taxon>Schizotheciaceae</taxon>
        <taxon>Schizothecium</taxon>
    </lineage>
</organism>
<keyword evidence="4" id="KW-0479">Metal-binding</keyword>
<evidence type="ECO:0000256" key="1">
    <source>
        <dbReference type="ARBA" id="ARBA00001946"/>
    </source>
</evidence>
<dbReference type="Pfam" id="PF19086">
    <property type="entry name" value="Terpene_syn_C_2"/>
    <property type="match status" value="1"/>
</dbReference>
<dbReference type="SFLD" id="SFLDS00005">
    <property type="entry name" value="Isoprenoid_Synthase_Type_I"/>
    <property type="match status" value="1"/>
</dbReference>
<dbReference type="EMBL" id="JAUKUD010000006">
    <property type="protein sequence ID" value="KAK0741531.1"/>
    <property type="molecule type" value="Genomic_DNA"/>
</dbReference>
<comment type="caution">
    <text evidence="5">The sequence shown here is derived from an EMBL/GenBank/DDBJ whole genome shotgun (WGS) entry which is preliminary data.</text>
</comment>
<dbReference type="Gene3D" id="1.10.600.10">
    <property type="entry name" value="Farnesyl Diphosphate Synthase"/>
    <property type="match status" value="1"/>
</dbReference>